<dbReference type="GO" id="GO:0031177">
    <property type="term" value="F:phosphopantetheine binding"/>
    <property type="evidence" value="ECO:0007669"/>
    <property type="project" value="InterPro"/>
</dbReference>
<dbReference type="Pfam" id="PF00550">
    <property type="entry name" value="PP-binding"/>
    <property type="match status" value="2"/>
</dbReference>
<dbReference type="FunFam" id="1.10.1200.10:FF:000005">
    <property type="entry name" value="Nonribosomal peptide synthetase 1"/>
    <property type="match status" value="1"/>
</dbReference>
<dbReference type="InterPro" id="IPR020806">
    <property type="entry name" value="PKS_PP-bd"/>
</dbReference>
<dbReference type="Gene3D" id="3.40.50.150">
    <property type="entry name" value="Vaccinia Virus protein VP39"/>
    <property type="match status" value="1"/>
</dbReference>
<dbReference type="CDD" id="cd19540">
    <property type="entry name" value="LCL_NRPS-like"/>
    <property type="match status" value="1"/>
</dbReference>
<dbReference type="UniPathway" id="UPA00011"/>
<reference evidence="7 8" key="1">
    <citation type="submission" date="2019-01" db="EMBL/GenBank/DDBJ databases">
        <title>High-quality-draft genome sequences of five non-tuberculosis mycobacteriaceae isolated from a nosocomial environment.</title>
        <authorList>
            <person name="Tiago I."/>
            <person name="Alarico S."/>
            <person name="Pereira S.G."/>
            <person name="Coelho C."/>
            <person name="Maranha A."/>
            <person name="Empadinhas N."/>
        </authorList>
    </citation>
    <scope>NUCLEOTIDE SEQUENCE [LARGE SCALE GENOMIC DNA]</scope>
    <source>
        <strain evidence="7 8">22DIII</strain>
    </source>
</reference>
<dbReference type="RefSeq" id="WP_133414886.1">
    <property type="nucleotide sequence ID" value="NZ_SDLP01000012.1"/>
</dbReference>
<name>A0A4R5X062_9MYCO</name>
<dbReference type="Pfam" id="PF08242">
    <property type="entry name" value="Methyltransf_12"/>
    <property type="match status" value="1"/>
</dbReference>
<evidence type="ECO:0000256" key="1">
    <source>
        <dbReference type="ARBA" id="ARBA00001957"/>
    </source>
</evidence>
<dbReference type="InterPro" id="IPR013217">
    <property type="entry name" value="Methyltransf_12"/>
</dbReference>
<dbReference type="GO" id="GO:0003824">
    <property type="term" value="F:catalytic activity"/>
    <property type="evidence" value="ECO:0007669"/>
    <property type="project" value="InterPro"/>
</dbReference>
<dbReference type="InterPro" id="IPR042099">
    <property type="entry name" value="ANL_N_sf"/>
</dbReference>
<dbReference type="InterPro" id="IPR020845">
    <property type="entry name" value="AMP-binding_CS"/>
</dbReference>
<dbReference type="NCBIfam" id="TIGR01733">
    <property type="entry name" value="AA-adenyl-dom"/>
    <property type="match status" value="2"/>
</dbReference>
<dbReference type="FunFam" id="3.40.50.980:FF:000001">
    <property type="entry name" value="Non-ribosomal peptide synthetase"/>
    <property type="match status" value="2"/>
</dbReference>
<dbReference type="SUPFAM" id="SSF53335">
    <property type="entry name" value="S-adenosyl-L-methionine-dependent methyltransferases"/>
    <property type="match status" value="1"/>
</dbReference>
<dbReference type="InterPro" id="IPR001242">
    <property type="entry name" value="Condensation_dom"/>
</dbReference>
<dbReference type="SMART" id="SM00823">
    <property type="entry name" value="PKS_PP"/>
    <property type="match status" value="2"/>
</dbReference>
<sequence length="2782" mass="298304">VLDDTQITHLTQLWHDTLTGITTHVINGGGGLTPSDITPTHLTQTHIDHLTHHFDTADILPLTPLQQGLLYHTQTTTTPTDLYAMQVDVTVSGPLDGERLHRAVTAVVTRHPNLAAVFTDEVDPPVQVIPRHIEVPWRYLSNGSDTDVQQLATSERIAVCELATPPAVRVALIRVAPERHRCLLTMHHIVVDGWSMPVLLHEIFSIYHEQHLPPPTPYRRFVEWLATRDVAAAQAAWRDALAGLDGPTLVGQRDRLGHGERATSSFSLSENLTEDLGRLARTSHTTLNTVLQAAWAVVLTVLTGRQDVVFGTAVSGRPADIAGAEAMVGLLINTVPVRATIAGTTTASELLAQLHRHHNDTLDHEHLSLAEIHRVSGHDQLFDTLFVLENYPVGTGAEFGSHGLTLTDFRTTESTHYPLTLQALSGPRLGVRIEYDAGLFDGAQADALGERLERVLIAMCADLSAPLSSMDLLDSAEHAELALLGRHTVLTRPASGMSIPALFEHQVRDTPSAPALTCDTLTYTYRELDTAANRLAHMLIAHGAGPGECVAVLLERSTVTVIAILAILKSGAAYLPIDPSLPSARVVFMVSDADPIAAVVAGHLADRVAGRDIALIDVEDPRIASCSGTPPRPPQADDLAYILYTSGTTGVPKGVAIAHRNVTPLLVGLSDHLPTDGVWTQFHSLSFDMSVWETWAPLLHGGRLVVVPDEVSKSPQDLHALLRREQVTVLSLTPSAAGMLSHEGLPHTNLAVAGEASSPDLVDRWAADRLMINAYGPTETSIVVGISAPLRVGGGAPIGAPAPGAALFVLDPWLRPVPVGVVGELYVSGTSVGVGYVRRGGLTASRFVACPFGPPGTRMYRTGDLVSWGPDGALRYLGRADQQVKIRGYRIELGEIQSALAALPGAGQAAVIVREDRPGDRRLVGYVTGAVDRAWAKDTLAQTLPPYMVPSAIIALDRLPLTTSGKLDVRALPAPEFGDADRYRAPSSPGEEILLDIFAAVLDAPRIGVDDSFFDLGGDSLSAMRLVSSVNSALNADISVHTLFDAPTVARLAPAVAGEAGRHQRIVAGPRPDRIPLSFAQTRLWFLDRFQDGAATYNMPNALRITGALEVAALCAALDDVIARHEALRTVFPETNGEPQQRILAAAPGAWHRGEHAVVASSPSALLAELAALAVRRFDLATEIPIRARVYSLSPEEHVVAIVVHHIAFDGWSLGPMIRDIGTAYTSRCAGVAPEWPSLPVQYVDYTLWQREQFGDIDDTHSRIAGQLAYWQDALRGKPERLDLPTDRPYPRVADYRGASVDIAWSADLQQRIRTVAHDHNATSFMVIHAALAVLLSALSANDDVSVGFPIAGRRDPAVSDLVGFFVNSLVLRTDTSGNPTFAELLAQVRQRSLAAFDHQDVPFEVLVERLNPARNLTHHPVIQVMVAWQNVLGQNASAMTALGDLQITPVTMDTHTARMDLVFHLAEHWDADGAAAGIAGIVEYRTDVYDHQTIAAMAQRLERVLDAMTTDASARVSSVSLLDPAERTHLDDIGNRSALITNHSAGQSIPALWADQVTRSPDAPAVTFDGDTFSYREIDEASDRLAHRLVGHGARHGRYVALLFPRSADAVVAILAVLKTGAAYVAIDPAYPDARIDFMLADAAPVAAVTTADLRPRMDRAGLPIIDITDDGAPGDTAPQTPLAYPDPDTVAYLIYTSGTTGVPKGVAVPHRNVTALLDALRTEVGAGGVWSQCHSLAFDFSVWEIWGALLGGGRLVVVSEQAGRSPDDLHALLADEHVTVLSRTPSAFYALQTADALSRQPLRLDTVVFGGEALEPQRLRPWFAAYPASPRMINMYGITETTVHASVRQITAADADASGSPIGTPLSNLAFFVLDPWLRQVPSGVIGELYVAGAGLSYGYLGRAGLTASRFVACPFGGPGERMYRTGDLVAWGGDNDLRYVGRSDHQVKIRGYRIELGEVENALACCPEVEQAVAVAHQNDGAGQLVAYLTLHRSATDSRDAEVVGAWQQMYDDLYGAPAETPDFGTDFRGWNSSYSDGPIPLSEMAEWRSATVDRILALRPRRVLEIGAGSGLLLSQIAPHTDRYVATDSSPVAVEALERALRGNDIAWRDRVELLVRPAHDTTGLPRGAFDTVVINSVVQYFPHADYLSEVMESALDLLAPGGALFLGDVRNHALQNAFQTGVALARGAGDATGVRRRVQRAIVSEPELLLAPDFFTAWADRHPAAQQLDIQVKRGLADNELTRYRYDVVIHRAPGRSVAPSPALLWQWRECAGLPDLADRLARHHPDAVRVNGVPRRGLIGDVTVEKCLAAGDSLSGALAAAAAILDAVTPEDLHRLGEECGYRVAVTWGSEPGTVDALMVARDTDGDVVGAYRPAAVTLPTAALANSPQKNSRIGAIRAQLSARLPDYMVPAHLVVLDELPLTSSGKIDVAALPDPVPAASVSQRPRTTTETAIAGVFAHVLGLETVGIDDSFFELGGDSLSAMRVIAGVNAELDTELAVRALFSAPTVRGLAAQIGTLDGTTQILPIEILKPGDGVPLCCVHDGFGTSWPYRTLVDHVSGPIIGINQTVDDAASEPDSINAMAALYADRLQEAHPSTRYRLLGWSLGGVVAHDLAVELQRRGCVIDSLILIDDAFTADRVIGGASSEEEVLAALLRSNGIAVPDEQRPLTHARAAELIGTALSATGQVVPPALLQLMVGCVATNHVLLQRHLPRIFDGDIAIFHAAENASCAFDWGQFVTGTVTSRTVDCSHLEMLASSSVDTYREQLIDALEGR</sequence>
<keyword evidence="3" id="KW-0596">Phosphopantetheine</keyword>
<dbReference type="SUPFAM" id="SSF52777">
    <property type="entry name" value="CoA-dependent acyltransferases"/>
    <property type="match status" value="4"/>
</dbReference>
<dbReference type="FunFam" id="3.40.50.12780:FF:000012">
    <property type="entry name" value="Non-ribosomal peptide synthetase"/>
    <property type="match status" value="2"/>
</dbReference>
<dbReference type="PANTHER" id="PTHR45527">
    <property type="entry name" value="NONRIBOSOMAL PEPTIDE SYNTHETASE"/>
    <property type="match status" value="1"/>
</dbReference>
<feature type="domain" description="Carrier" evidence="6">
    <location>
        <begin position="985"/>
        <end position="1060"/>
    </location>
</feature>
<organism evidence="7 8">
    <name type="scientific">Mycolicibacterium obuense</name>
    <dbReference type="NCBI Taxonomy" id="1807"/>
    <lineage>
        <taxon>Bacteria</taxon>
        <taxon>Bacillati</taxon>
        <taxon>Actinomycetota</taxon>
        <taxon>Actinomycetes</taxon>
        <taxon>Mycobacteriales</taxon>
        <taxon>Mycobacteriaceae</taxon>
        <taxon>Mycolicibacterium</taxon>
    </lineage>
</organism>
<dbReference type="Pfam" id="PF13193">
    <property type="entry name" value="AMP-binding_C"/>
    <property type="match status" value="1"/>
</dbReference>
<dbReference type="InterPro" id="IPR029063">
    <property type="entry name" value="SAM-dependent_MTases_sf"/>
</dbReference>
<dbReference type="InterPro" id="IPR006162">
    <property type="entry name" value="Ppantetheine_attach_site"/>
</dbReference>
<keyword evidence="4" id="KW-0597">Phosphoprotein</keyword>
<evidence type="ECO:0000256" key="5">
    <source>
        <dbReference type="ARBA" id="ARBA00022737"/>
    </source>
</evidence>
<gene>
    <name evidence="7" type="ORF">EUA04_25560</name>
</gene>
<dbReference type="Gene3D" id="3.30.300.30">
    <property type="match status" value="3"/>
</dbReference>
<evidence type="ECO:0000256" key="3">
    <source>
        <dbReference type="ARBA" id="ARBA00022450"/>
    </source>
</evidence>
<dbReference type="EMBL" id="SDLP01000012">
    <property type="protein sequence ID" value="TDL03299.1"/>
    <property type="molecule type" value="Genomic_DNA"/>
</dbReference>
<dbReference type="GO" id="GO:0043041">
    <property type="term" value="P:amino acid activation for nonribosomal peptide biosynthetic process"/>
    <property type="evidence" value="ECO:0007669"/>
    <property type="project" value="TreeGrafter"/>
</dbReference>
<dbReference type="GO" id="GO:0009403">
    <property type="term" value="P:toxin biosynthetic process"/>
    <property type="evidence" value="ECO:0007669"/>
    <property type="project" value="UniProtKB-ARBA"/>
</dbReference>
<dbReference type="SUPFAM" id="SSF56801">
    <property type="entry name" value="Acetyl-CoA synthetase-like"/>
    <property type="match status" value="2"/>
</dbReference>
<dbReference type="Gene3D" id="2.30.38.10">
    <property type="entry name" value="Luciferase, Domain 3"/>
    <property type="match status" value="1"/>
</dbReference>
<feature type="non-terminal residue" evidence="7">
    <location>
        <position position="1"/>
    </location>
</feature>
<dbReference type="GO" id="GO:0005737">
    <property type="term" value="C:cytoplasm"/>
    <property type="evidence" value="ECO:0007669"/>
    <property type="project" value="TreeGrafter"/>
</dbReference>
<dbReference type="SUPFAM" id="SSF53474">
    <property type="entry name" value="alpha/beta-Hydrolases"/>
    <property type="match status" value="1"/>
</dbReference>
<dbReference type="InterPro" id="IPR045851">
    <property type="entry name" value="AMP-bd_C_sf"/>
</dbReference>
<dbReference type="GO" id="GO:0072330">
    <property type="term" value="P:monocarboxylic acid biosynthetic process"/>
    <property type="evidence" value="ECO:0007669"/>
    <property type="project" value="UniProtKB-ARBA"/>
</dbReference>
<feature type="domain" description="Carrier" evidence="6">
    <location>
        <begin position="2451"/>
        <end position="2526"/>
    </location>
</feature>
<dbReference type="Gene3D" id="3.30.559.10">
    <property type="entry name" value="Chloramphenicol acetyltransferase-like domain"/>
    <property type="match status" value="2"/>
</dbReference>
<dbReference type="SUPFAM" id="SSF47336">
    <property type="entry name" value="ACP-like"/>
    <property type="match status" value="2"/>
</dbReference>
<dbReference type="Pfam" id="PF00668">
    <property type="entry name" value="Condensation"/>
    <property type="match status" value="2"/>
</dbReference>
<dbReference type="PROSITE" id="PS00455">
    <property type="entry name" value="AMP_BINDING"/>
    <property type="match status" value="2"/>
</dbReference>
<dbReference type="CDD" id="cd02440">
    <property type="entry name" value="AdoMet_MTases"/>
    <property type="match status" value="1"/>
</dbReference>
<accession>A0A4R5X062</accession>
<dbReference type="InterPro" id="IPR009081">
    <property type="entry name" value="PP-bd_ACP"/>
</dbReference>
<evidence type="ECO:0000313" key="8">
    <source>
        <dbReference type="Proteomes" id="UP000294952"/>
    </source>
</evidence>
<dbReference type="InterPro" id="IPR023213">
    <property type="entry name" value="CAT-like_dom_sf"/>
</dbReference>
<dbReference type="PROSITE" id="PS50075">
    <property type="entry name" value="CARRIER"/>
    <property type="match status" value="2"/>
</dbReference>
<dbReference type="InterPro" id="IPR001031">
    <property type="entry name" value="Thioesterase"/>
</dbReference>
<proteinExistence type="inferred from homology"/>
<comment type="similarity">
    <text evidence="2">Belongs to the ATP-dependent AMP-binding enzyme family.</text>
</comment>
<evidence type="ECO:0000256" key="2">
    <source>
        <dbReference type="ARBA" id="ARBA00006432"/>
    </source>
</evidence>
<dbReference type="Gene3D" id="3.40.50.1820">
    <property type="entry name" value="alpha/beta hydrolase"/>
    <property type="match status" value="2"/>
</dbReference>
<dbReference type="FunFam" id="3.30.300.30:FF:000010">
    <property type="entry name" value="Enterobactin synthetase component F"/>
    <property type="match status" value="1"/>
</dbReference>
<dbReference type="InterPro" id="IPR036736">
    <property type="entry name" value="ACP-like_sf"/>
</dbReference>
<evidence type="ECO:0000313" key="7">
    <source>
        <dbReference type="EMBL" id="TDL03299.1"/>
    </source>
</evidence>
<evidence type="ECO:0000259" key="6">
    <source>
        <dbReference type="PROSITE" id="PS50075"/>
    </source>
</evidence>
<dbReference type="PROSITE" id="PS00012">
    <property type="entry name" value="PHOSPHOPANTETHEINE"/>
    <property type="match status" value="2"/>
</dbReference>
<dbReference type="GO" id="GO:0008610">
    <property type="term" value="P:lipid biosynthetic process"/>
    <property type="evidence" value="ECO:0007669"/>
    <property type="project" value="UniProtKB-ARBA"/>
</dbReference>
<evidence type="ECO:0000256" key="4">
    <source>
        <dbReference type="ARBA" id="ARBA00022553"/>
    </source>
</evidence>
<dbReference type="InterPro" id="IPR025110">
    <property type="entry name" value="AMP-bd_C"/>
</dbReference>
<dbReference type="InterPro" id="IPR029058">
    <property type="entry name" value="AB_hydrolase_fold"/>
</dbReference>
<protein>
    <submittedName>
        <fullName evidence="7">Amino acid adenylation domain-containing protein</fullName>
    </submittedName>
</protein>
<dbReference type="PANTHER" id="PTHR45527:SF1">
    <property type="entry name" value="FATTY ACID SYNTHASE"/>
    <property type="match status" value="1"/>
</dbReference>
<dbReference type="Pfam" id="PF00975">
    <property type="entry name" value="Thioesterase"/>
    <property type="match status" value="1"/>
</dbReference>
<dbReference type="Gene3D" id="3.30.559.30">
    <property type="entry name" value="Nonribosomal peptide synthetase, condensation domain"/>
    <property type="match status" value="2"/>
</dbReference>
<comment type="caution">
    <text evidence="7">The sequence shown here is derived from an EMBL/GenBank/DDBJ whole genome shotgun (WGS) entry which is preliminary data.</text>
</comment>
<dbReference type="InterPro" id="IPR000873">
    <property type="entry name" value="AMP-dep_synth/lig_dom"/>
</dbReference>
<comment type="cofactor">
    <cofactor evidence="1">
        <name>pantetheine 4'-phosphate</name>
        <dbReference type="ChEBI" id="CHEBI:47942"/>
    </cofactor>
</comment>
<keyword evidence="5" id="KW-0677">Repeat</keyword>
<dbReference type="Proteomes" id="UP000294952">
    <property type="component" value="Unassembled WGS sequence"/>
</dbReference>
<dbReference type="FunFam" id="1.10.1200.10:FF:000016">
    <property type="entry name" value="Non-ribosomal peptide synthase"/>
    <property type="match status" value="1"/>
</dbReference>
<dbReference type="Gene3D" id="3.40.50.12780">
    <property type="entry name" value="N-terminal domain of ligase-like"/>
    <property type="match status" value="1"/>
</dbReference>
<dbReference type="Gene3D" id="3.40.50.980">
    <property type="match status" value="2"/>
</dbReference>
<dbReference type="CDD" id="cd19543">
    <property type="entry name" value="DCL_NRPS"/>
    <property type="match status" value="1"/>
</dbReference>
<dbReference type="InterPro" id="IPR010071">
    <property type="entry name" value="AA_adenyl_dom"/>
</dbReference>
<dbReference type="Pfam" id="PF00501">
    <property type="entry name" value="AMP-binding"/>
    <property type="match status" value="2"/>
</dbReference>